<protein>
    <recommendedName>
        <fullName evidence="4">Periplasmic heavy metal sensor</fullName>
    </recommendedName>
</protein>
<comment type="caution">
    <text evidence="2">The sequence shown here is derived from an EMBL/GenBank/DDBJ whole genome shotgun (WGS) entry which is preliminary data.</text>
</comment>
<organism evidence="2 3">
    <name type="scientific">Propionigenium maris DSM 9537</name>
    <dbReference type="NCBI Taxonomy" id="1123000"/>
    <lineage>
        <taxon>Bacteria</taxon>
        <taxon>Fusobacteriati</taxon>
        <taxon>Fusobacteriota</taxon>
        <taxon>Fusobacteriia</taxon>
        <taxon>Fusobacteriales</taxon>
        <taxon>Fusobacteriaceae</taxon>
        <taxon>Propionigenium</taxon>
    </lineage>
</organism>
<gene>
    <name evidence="2" type="ORF">PM10SUCC1_33880</name>
</gene>
<dbReference type="EMBL" id="BSDY01000027">
    <property type="protein sequence ID" value="GLI57874.1"/>
    <property type="molecule type" value="Genomic_DNA"/>
</dbReference>
<dbReference type="RefSeq" id="WP_281837549.1">
    <property type="nucleotide sequence ID" value="NZ_BSDY01000027.1"/>
</dbReference>
<dbReference type="Gene3D" id="1.20.120.1490">
    <property type="match status" value="1"/>
</dbReference>
<evidence type="ECO:0000256" key="1">
    <source>
        <dbReference type="SAM" id="SignalP"/>
    </source>
</evidence>
<feature type="chain" id="PRO_5040824555" description="Periplasmic heavy metal sensor" evidence="1">
    <location>
        <begin position="20"/>
        <end position="134"/>
    </location>
</feature>
<evidence type="ECO:0000313" key="2">
    <source>
        <dbReference type="EMBL" id="GLI57874.1"/>
    </source>
</evidence>
<dbReference type="Pfam" id="PF13801">
    <property type="entry name" value="Metal_resist"/>
    <property type="match status" value="1"/>
</dbReference>
<name>A0A9W6LPD1_9FUSO</name>
<keyword evidence="3" id="KW-1185">Reference proteome</keyword>
<reference evidence="2" key="1">
    <citation type="submission" date="2022-12" db="EMBL/GenBank/DDBJ databases">
        <title>Reference genome sequencing for broad-spectrum identification of bacterial and archaeal isolates by mass spectrometry.</title>
        <authorList>
            <person name="Sekiguchi Y."/>
            <person name="Tourlousse D.M."/>
        </authorList>
    </citation>
    <scope>NUCLEOTIDE SEQUENCE</scope>
    <source>
        <strain evidence="2">10succ1</strain>
    </source>
</reference>
<proteinExistence type="predicted"/>
<dbReference type="Proteomes" id="UP001144471">
    <property type="component" value="Unassembled WGS sequence"/>
</dbReference>
<accession>A0A9W6LPD1</accession>
<evidence type="ECO:0008006" key="4">
    <source>
        <dbReference type="Google" id="ProtNLM"/>
    </source>
</evidence>
<feature type="signal peptide" evidence="1">
    <location>
        <begin position="1"/>
        <end position="19"/>
    </location>
</feature>
<evidence type="ECO:0000313" key="3">
    <source>
        <dbReference type="Proteomes" id="UP001144471"/>
    </source>
</evidence>
<dbReference type="InterPro" id="IPR025961">
    <property type="entry name" value="Metal_resist"/>
</dbReference>
<sequence length="134" mass="15638">MKKILAVTAVVLIASGAFAQGHPYQNKGTPGYGRGGGMGYHYESMTFEQQEEFTKLHDEYRVKMRRSMLDIKEVNLKIEREMMRDKPNKNTLNKLIDERARAQGEHQKEMLKYRLEMKEKFGVEMRGCGYGNWK</sequence>
<keyword evidence="1" id="KW-0732">Signal</keyword>
<dbReference type="AlphaFoldDB" id="A0A9W6LPD1"/>